<dbReference type="Proteomes" id="UP001446871">
    <property type="component" value="Unassembled WGS sequence"/>
</dbReference>
<dbReference type="Gene3D" id="4.10.240.10">
    <property type="entry name" value="Zn(2)-C6 fungal-type DNA-binding domain"/>
    <property type="match status" value="1"/>
</dbReference>
<comment type="caution">
    <text evidence="8">The sequence shown here is derived from an EMBL/GenBank/DDBJ whole genome shotgun (WGS) entry which is preliminary data.</text>
</comment>
<dbReference type="CDD" id="cd00067">
    <property type="entry name" value="GAL4"/>
    <property type="match status" value="1"/>
</dbReference>
<evidence type="ECO:0000256" key="2">
    <source>
        <dbReference type="ARBA" id="ARBA00022833"/>
    </source>
</evidence>
<evidence type="ECO:0000256" key="6">
    <source>
        <dbReference type="ARBA" id="ARBA00023242"/>
    </source>
</evidence>
<name>A0ABR1URM3_9PEZI</name>
<gene>
    <name evidence="8" type="ORF">PG996_010656</name>
</gene>
<feature type="domain" description="Zn(2)-C6 fungal-type" evidence="7">
    <location>
        <begin position="16"/>
        <end position="44"/>
    </location>
</feature>
<dbReference type="PANTHER" id="PTHR36206">
    <property type="entry name" value="ASPERCRYPTIN BIOSYNTHESIS CLUSTER-SPECIFIC TRANSCRIPTION REGULATOR ATNN-RELATED"/>
    <property type="match status" value="1"/>
</dbReference>
<dbReference type="Pfam" id="PF00172">
    <property type="entry name" value="Zn_clus"/>
    <property type="match status" value="1"/>
</dbReference>
<dbReference type="EMBL" id="JAQQWM010000006">
    <property type="protein sequence ID" value="KAK8060726.1"/>
    <property type="molecule type" value="Genomic_DNA"/>
</dbReference>
<keyword evidence="1" id="KW-0479">Metal-binding</keyword>
<evidence type="ECO:0000313" key="9">
    <source>
        <dbReference type="Proteomes" id="UP001446871"/>
    </source>
</evidence>
<dbReference type="SMART" id="SM00066">
    <property type="entry name" value="GAL4"/>
    <property type="match status" value="1"/>
</dbReference>
<dbReference type="InterPro" id="IPR036864">
    <property type="entry name" value="Zn2-C6_fun-type_DNA-bd_sf"/>
</dbReference>
<evidence type="ECO:0000256" key="4">
    <source>
        <dbReference type="ARBA" id="ARBA00023125"/>
    </source>
</evidence>
<dbReference type="InterPro" id="IPR001138">
    <property type="entry name" value="Zn2Cys6_DnaBD"/>
</dbReference>
<evidence type="ECO:0000256" key="5">
    <source>
        <dbReference type="ARBA" id="ARBA00023163"/>
    </source>
</evidence>
<keyword evidence="6" id="KW-0539">Nucleus</keyword>
<accession>A0ABR1URM3</accession>
<organism evidence="8 9">
    <name type="scientific">Apiospora saccharicola</name>
    <dbReference type="NCBI Taxonomy" id="335842"/>
    <lineage>
        <taxon>Eukaryota</taxon>
        <taxon>Fungi</taxon>
        <taxon>Dikarya</taxon>
        <taxon>Ascomycota</taxon>
        <taxon>Pezizomycotina</taxon>
        <taxon>Sordariomycetes</taxon>
        <taxon>Xylariomycetidae</taxon>
        <taxon>Amphisphaeriales</taxon>
        <taxon>Apiosporaceae</taxon>
        <taxon>Apiospora</taxon>
    </lineage>
</organism>
<keyword evidence="3" id="KW-0805">Transcription regulation</keyword>
<evidence type="ECO:0000313" key="8">
    <source>
        <dbReference type="EMBL" id="KAK8060726.1"/>
    </source>
</evidence>
<protein>
    <recommendedName>
        <fullName evidence="7">Zn(2)-C6 fungal-type domain-containing protein</fullName>
    </recommendedName>
</protein>
<evidence type="ECO:0000256" key="3">
    <source>
        <dbReference type="ARBA" id="ARBA00023015"/>
    </source>
</evidence>
<keyword evidence="2" id="KW-0862">Zinc</keyword>
<keyword evidence="5" id="KW-0804">Transcription</keyword>
<dbReference type="InterPro" id="IPR052360">
    <property type="entry name" value="Transcr_Regulatory_Proteins"/>
</dbReference>
<keyword evidence="9" id="KW-1185">Reference proteome</keyword>
<reference evidence="8 9" key="1">
    <citation type="submission" date="2023-01" db="EMBL/GenBank/DDBJ databases">
        <title>Analysis of 21 Apiospora genomes using comparative genomics revels a genus with tremendous synthesis potential of carbohydrate active enzymes and secondary metabolites.</title>
        <authorList>
            <person name="Sorensen T."/>
        </authorList>
    </citation>
    <scope>NUCLEOTIDE SEQUENCE [LARGE SCALE GENOMIC DNA]</scope>
    <source>
        <strain evidence="8 9">CBS 83171</strain>
    </source>
</reference>
<evidence type="ECO:0000259" key="7">
    <source>
        <dbReference type="PROSITE" id="PS50048"/>
    </source>
</evidence>
<evidence type="ECO:0000256" key="1">
    <source>
        <dbReference type="ARBA" id="ARBA00022723"/>
    </source>
</evidence>
<keyword evidence="4" id="KW-0238">DNA-binding</keyword>
<proteinExistence type="predicted"/>
<dbReference type="PROSITE" id="PS50048">
    <property type="entry name" value="ZN2_CY6_FUNGAL_2"/>
    <property type="match status" value="1"/>
</dbReference>
<dbReference type="PANTHER" id="PTHR36206:SF16">
    <property type="entry name" value="TRANSCRIPTION FACTOR DOMAIN-CONTAINING PROTEIN-RELATED"/>
    <property type="match status" value="1"/>
</dbReference>
<sequence length="595" mass="66551">MPPANSKSRRSKVKSGCRTCKIRKVKCDEGRPACQRCVSTGRVCDGYGIWGGGGNSFGSRPAGPRPCEALLPQRGPSPIGGGRKFSAAEQDCFEWFSCKAATKLQGIFCITFWSQLLPQACINEPAIMHAALALSSTHQKNTIVVVDPSSSPYQQDNGHVLDTSDEFTLVQYSKAIHQLRPHLTAGKSSSVASIRVALIACLVFANLEFLNGRYNIGIAHLHSGLKLLGEFQGYVLEGDEPVLVLKPPRDFVDEWITDTLTKLLVQVNLHGAQAMPYPRLVMLITSAPLPSFTFHSVTEARQHLDQLVNDILYLTEASHRCNTSLSINSKGDGKLAKRQSQILNGLHTWHNTYKASRSIMKSTLSPFTHYGYLLLLSMYYTAQIMASVCLVDDEKQEAIYDAHTANFLAIVRHSSELRRLIRYEVHYNPLVSYTSKISQSTADMGWIPPLYYTALKCRVWRVRLHALRFLGFKPHKEGIWDSELTAIVAREVIRLEEGGGDDVRGNISRITDPNINVEVPTEEEVLAMPTVSITRRLHDFHMKLPDDVEGKIIVAYRQGPRSTGASLCTREYALAKRKWEESWSEPSIYESIYRN</sequence>
<dbReference type="PROSITE" id="PS00463">
    <property type="entry name" value="ZN2_CY6_FUNGAL_1"/>
    <property type="match status" value="1"/>
</dbReference>
<dbReference type="SUPFAM" id="SSF57701">
    <property type="entry name" value="Zn2/Cys6 DNA-binding domain"/>
    <property type="match status" value="1"/>
</dbReference>